<keyword evidence="4" id="KW-1185">Reference proteome</keyword>
<feature type="transmembrane region" description="Helical" evidence="2">
    <location>
        <begin position="58"/>
        <end position="77"/>
    </location>
</feature>
<evidence type="ECO:0008006" key="5">
    <source>
        <dbReference type="Google" id="ProtNLM"/>
    </source>
</evidence>
<keyword evidence="2" id="KW-1133">Transmembrane helix</keyword>
<protein>
    <recommendedName>
        <fullName evidence="5">DUF2637 domain-containing protein</fullName>
    </recommendedName>
</protein>
<accession>A0ABR4Z757</accession>
<dbReference type="Proteomes" id="UP000031364">
    <property type="component" value="Unassembled WGS sequence"/>
</dbReference>
<keyword evidence="2" id="KW-0472">Membrane</keyword>
<dbReference type="RefSeq" id="WP_043678295.1">
    <property type="nucleotide sequence ID" value="NZ_BDCI01000003.1"/>
</dbReference>
<feature type="region of interest" description="Disordered" evidence="1">
    <location>
        <begin position="191"/>
        <end position="212"/>
    </location>
</feature>
<dbReference type="EMBL" id="JNFP01000051">
    <property type="protein sequence ID" value="KIA61126.1"/>
    <property type="molecule type" value="Genomic_DNA"/>
</dbReference>
<gene>
    <name evidence="3" type="ORF">FG87_32880</name>
</gene>
<evidence type="ECO:0000313" key="3">
    <source>
        <dbReference type="EMBL" id="KIA61126.1"/>
    </source>
</evidence>
<feature type="region of interest" description="Disordered" evidence="1">
    <location>
        <begin position="125"/>
        <end position="148"/>
    </location>
</feature>
<proteinExistence type="predicted"/>
<organism evidence="3 4">
    <name type="scientific">Nocardia vulneris</name>
    <dbReference type="NCBI Taxonomy" id="1141657"/>
    <lineage>
        <taxon>Bacteria</taxon>
        <taxon>Bacillati</taxon>
        <taxon>Actinomycetota</taxon>
        <taxon>Actinomycetes</taxon>
        <taxon>Mycobacteriales</taxon>
        <taxon>Nocardiaceae</taxon>
        <taxon>Nocardia</taxon>
    </lineage>
</organism>
<feature type="transmembrane region" description="Helical" evidence="2">
    <location>
        <begin position="26"/>
        <end position="46"/>
    </location>
</feature>
<reference evidence="3 4" key="1">
    <citation type="journal article" date="2014" name="Int. J. Syst. Evol. Microbiol.">
        <title>Nocardia vulneris sp. nov., isolated from wounds of human patients in North America.</title>
        <authorList>
            <person name="Lasker B.A."/>
            <person name="Bell M."/>
            <person name="Klenk H.P."/>
            <person name="Sproer C."/>
            <person name="Schumann C."/>
            <person name="Schumann P."/>
            <person name="Brown J.M."/>
        </authorList>
    </citation>
    <scope>NUCLEOTIDE SEQUENCE [LARGE SCALE GENOMIC DNA]</scope>
    <source>
        <strain evidence="3 4">W9851</strain>
    </source>
</reference>
<evidence type="ECO:0000313" key="4">
    <source>
        <dbReference type="Proteomes" id="UP000031364"/>
    </source>
</evidence>
<evidence type="ECO:0000256" key="2">
    <source>
        <dbReference type="SAM" id="Phobius"/>
    </source>
</evidence>
<comment type="caution">
    <text evidence="3">The sequence shown here is derived from an EMBL/GenBank/DDBJ whole genome shotgun (WGS) entry which is preliminary data.</text>
</comment>
<feature type="transmembrane region" description="Helical" evidence="2">
    <location>
        <begin position="89"/>
        <end position="113"/>
    </location>
</feature>
<name>A0ABR4Z757_9NOCA</name>
<evidence type="ECO:0000256" key="1">
    <source>
        <dbReference type="SAM" id="MobiDB-lite"/>
    </source>
</evidence>
<sequence>MLSVAANWLHTWLPAATMPHGWHPGVAPQIGSAVWPIGLLLSVEVLSRTRWRRGIAWILGRYLGAGSVAVGSAIISYRHVYDVLTAWGYGQLGAAVGPVVLDGLMVISGFALLSESPVMTTTTTVAATQGHDTETTRTDSPATMADNLSNTDRDAQIRAAYAQISSTREVGEVFGLHHSTVARIVAAGSNRHRPGMTVDPRDATGGSGRDDM</sequence>
<keyword evidence="2" id="KW-0812">Transmembrane</keyword>
<feature type="compositionally biased region" description="Polar residues" evidence="1">
    <location>
        <begin position="138"/>
        <end position="148"/>
    </location>
</feature>